<dbReference type="Gene3D" id="1.10.1170.10">
    <property type="entry name" value="Inhibitor Of Apoptosis Protein (2mihbC-IAP-1), Chain A"/>
    <property type="match status" value="2"/>
</dbReference>
<dbReference type="HOGENOM" id="CLU_064364_1_0_1"/>
<dbReference type="OrthoDB" id="2196114at2759"/>
<protein>
    <recommendedName>
        <fullName evidence="5">Inhibitor of apoptosis repeat-containing protein</fullName>
    </recommendedName>
</protein>
<proteinExistence type="predicted"/>
<keyword evidence="4" id="KW-1185">Reference proteome</keyword>
<dbReference type="PANTHER" id="PTHR46771:SF5">
    <property type="entry name" value="DETERIN"/>
    <property type="match status" value="1"/>
</dbReference>
<keyword evidence="1" id="KW-0479">Metal-binding</keyword>
<dbReference type="InterPro" id="IPR001370">
    <property type="entry name" value="BIR_rpt"/>
</dbReference>
<dbReference type="SUPFAM" id="SSF57924">
    <property type="entry name" value="Inhibitor of apoptosis (IAP) repeat"/>
    <property type="match status" value="2"/>
</dbReference>
<dbReference type="EMBL" id="KN818226">
    <property type="protein sequence ID" value="KIL69178.1"/>
    <property type="molecule type" value="Genomic_DNA"/>
</dbReference>
<dbReference type="SMART" id="SM00238">
    <property type="entry name" value="BIR"/>
    <property type="match status" value="2"/>
</dbReference>
<dbReference type="PROSITE" id="PS50143">
    <property type="entry name" value="BIR_REPEAT_2"/>
    <property type="match status" value="2"/>
</dbReference>
<evidence type="ECO:0000313" key="3">
    <source>
        <dbReference type="EMBL" id="KIL69178.1"/>
    </source>
</evidence>
<dbReference type="InterPro" id="IPR051190">
    <property type="entry name" value="Baculoviral_IAP"/>
</dbReference>
<reference evidence="3 4" key="1">
    <citation type="submission" date="2014-04" db="EMBL/GenBank/DDBJ databases">
        <title>Evolutionary Origins and Diversification of the Mycorrhizal Mutualists.</title>
        <authorList>
            <consortium name="DOE Joint Genome Institute"/>
            <consortium name="Mycorrhizal Genomics Consortium"/>
            <person name="Kohler A."/>
            <person name="Kuo A."/>
            <person name="Nagy L.G."/>
            <person name="Floudas D."/>
            <person name="Copeland A."/>
            <person name="Barry K.W."/>
            <person name="Cichocki N."/>
            <person name="Veneault-Fourrey C."/>
            <person name="LaButti K."/>
            <person name="Lindquist E.A."/>
            <person name="Lipzen A."/>
            <person name="Lundell T."/>
            <person name="Morin E."/>
            <person name="Murat C."/>
            <person name="Riley R."/>
            <person name="Ohm R."/>
            <person name="Sun H."/>
            <person name="Tunlid A."/>
            <person name="Henrissat B."/>
            <person name="Grigoriev I.V."/>
            <person name="Hibbett D.S."/>
            <person name="Martin F."/>
        </authorList>
    </citation>
    <scope>NUCLEOTIDE SEQUENCE [LARGE SCALE GENOMIC DNA]</scope>
    <source>
        <strain evidence="3 4">Koide BX008</strain>
    </source>
</reference>
<keyword evidence="2" id="KW-0862">Zinc</keyword>
<dbReference type="AlphaFoldDB" id="A0A0C2XJE9"/>
<sequence>MEALQNRIDSFAKTKTKRVKTGQKSRTVTLKWPHPPAFLANPAALAEAGFYYSPSLEDQDNVICFECGKQLSEWEEQDDPFDVHWSKCADKCSWAAVRCGLRADLDRHKRFTFPDKSRLPGTKKMEEARLGTFTAGDGWVHDQAKNHGASSLKMAQAGFVWAPQHPGDDLGTCFYCNIALSGWEKDDDPM</sequence>
<dbReference type="PANTHER" id="PTHR46771">
    <property type="entry name" value="DETERIN"/>
    <property type="match status" value="1"/>
</dbReference>
<dbReference type="Pfam" id="PF00653">
    <property type="entry name" value="BIR"/>
    <property type="match status" value="2"/>
</dbReference>
<dbReference type="InParanoid" id="A0A0C2XJE9"/>
<name>A0A0C2XJE9_AMAMK</name>
<gene>
    <name evidence="3" type="ORF">M378DRAFT_70144</name>
</gene>
<dbReference type="Proteomes" id="UP000054549">
    <property type="component" value="Unassembled WGS sequence"/>
</dbReference>
<evidence type="ECO:0000256" key="1">
    <source>
        <dbReference type="ARBA" id="ARBA00022723"/>
    </source>
</evidence>
<evidence type="ECO:0000313" key="4">
    <source>
        <dbReference type="Proteomes" id="UP000054549"/>
    </source>
</evidence>
<evidence type="ECO:0000256" key="2">
    <source>
        <dbReference type="ARBA" id="ARBA00022833"/>
    </source>
</evidence>
<organism evidence="3 4">
    <name type="scientific">Amanita muscaria (strain Koide BX008)</name>
    <dbReference type="NCBI Taxonomy" id="946122"/>
    <lineage>
        <taxon>Eukaryota</taxon>
        <taxon>Fungi</taxon>
        <taxon>Dikarya</taxon>
        <taxon>Basidiomycota</taxon>
        <taxon>Agaricomycotina</taxon>
        <taxon>Agaricomycetes</taxon>
        <taxon>Agaricomycetidae</taxon>
        <taxon>Agaricales</taxon>
        <taxon>Pluteineae</taxon>
        <taxon>Amanitaceae</taxon>
        <taxon>Amanita</taxon>
    </lineage>
</organism>
<dbReference type="GO" id="GO:0046872">
    <property type="term" value="F:metal ion binding"/>
    <property type="evidence" value="ECO:0007669"/>
    <property type="project" value="UniProtKB-KW"/>
</dbReference>
<accession>A0A0C2XJE9</accession>
<dbReference type="STRING" id="946122.A0A0C2XJE9"/>
<evidence type="ECO:0008006" key="5">
    <source>
        <dbReference type="Google" id="ProtNLM"/>
    </source>
</evidence>